<sequence length="152" mass="18089">MFSKKKNTSKLDTDQRQLYENARARALQKKRLFQHFVIFLVGAVLLIVLNVVIGYQEDFMPLGYNWFVWAILAWSFFFFIHVINVWVTSSFMGKEWEQKQLEKLVAKQKERIAELQQKVDRDYPLSKEPENPIITDSTEPRIIEPKTTDKNY</sequence>
<dbReference type="EMBL" id="VORY01000003">
    <property type="protein sequence ID" value="TXD94924.1"/>
    <property type="molecule type" value="Genomic_DNA"/>
</dbReference>
<keyword evidence="2" id="KW-0472">Membrane</keyword>
<evidence type="ECO:0000256" key="1">
    <source>
        <dbReference type="SAM" id="MobiDB-lite"/>
    </source>
</evidence>
<reference evidence="4 5" key="1">
    <citation type="submission" date="2019-08" db="EMBL/GenBank/DDBJ databases">
        <title>Genome sequence of Gillisia hiemivivida IC154 (type strain).</title>
        <authorList>
            <person name="Bowman J.P."/>
        </authorList>
    </citation>
    <scope>NUCLEOTIDE SEQUENCE [LARGE SCALE GENOMIC DNA]</scope>
    <source>
        <strain evidence="4 5">IC154</strain>
    </source>
</reference>
<dbReference type="Pfam" id="PF13239">
    <property type="entry name" value="2TM"/>
    <property type="match status" value="1"/>
</dbReference>
<dbReference type="OrthoDB" id="1443721at2"/>
<keyword evidence="5" id="KW-1185">Reference proteome</keyword>
<keyword evidence="2" id="KW-0812">Transmembrane</keyword>
<feature type="region of interest" description="Disordered" evidence="1">
    <location>
        <begin position="120"/>
        <end position="152"/>
    </location>
</feature>
<organism evidence="4 5">
    <name type="scientific">Gillisia hiemivivida</name>
    <dbReference type="NCBI Taxonomy" id="291190"/>
    <lineage>
        <taxon>Bacteria</taxon>
        <taxon>Pseudomonadati</taxon>
        <taxon>Bacteroidota</taxon>
        <taxon>Flavobacteriia</taxon>
        <taxon>Flavobacteriales</taxon>
        <taxon>Flavobacteriaceae</taxon>
        <taxon>Gillisia</taxon>
    </lineage>
</organism>
<gene>
    <name evidence="4" type="ORF">ES724_05040</name>
</gene>
<dbReference type="Proteomes" id="UP000321367">
    <property type="component" value="Unassembled WGS sequence"/>
</dbReference>
<feature type="compositionally biased region" description="Basic and acidic residues" evidence="1">
    <location>
        <begin position="120"/>
        <end position="130"/>
    </location>
</feature>
<evidence type="ECO:0000313" key="4">
    <source>
        <dbReference type="EMBL" id="TXD94924.1"/>
    </source>
</evidence>
<dbReference type="AlphaFoldDB" id="A0A5C6ZVJ4"/>
<evidence type="ECO:0000256" key="2">
    <source>
        <dbReference type="SAM" id="Phobius"/>
    </source>
</evidence>
<keyword evidence="2" id="KW-1133">Transmembrane helix</keyword>
<accession>A0A5C6ZVJ4</accession>
<dbReference type="InterPro" id="IPR025698">
    <property type="entry name" value="2TM_dom"/>
</dbReference>
<proteinExistence type="predicted"/>
<feature type="transmembrane region" description="Helical" evidence="2">
    <location>
        <begin position="32"/>
        <end position="54"/>
    </location>
</feature>
<name>A0A5C6ZVJ4_9FLAO</name>
<evidence type="ECO:0000313" key="5">
    <source>
        <dbReference type="Proteomes" id="UP000321367"/>
    </source>
</evidence>
<feature type="compositionally biased region" description="Basic and acidic residues" evidence="1">
    <location>
        <begin position="138"/>
        <end position="152"/>
    </location>
</feature>
<comment type="caution">
    <text evidence="4">The sequence shown here is derived from an EMBL/GenBank/DDBJ whole genome shotgun (WGS) entry which is preliminary data.</text>
</comment>
<evidence type="ECO:0000259" key="3">
    <source>
        <dbReference type="Pfam" id="PF13239"/>
    </source>
</evidence>
<feature type="transmembrane region" description="Helical" evidence="2">
    <location>
        <begin position="66"/>
        <end position="87"/>
    </location>
</feature>
<protein>
    <submittedName>
        <fullName evidence="4">2TM domain-containing protein</fullName>
    </submittedName>
</protein>
<feature type="domain" description="2TM" evidence="3">
    <location>
        <begin position="21"/>
        <end position="105"/>
    </location>
</feature>